<evidence type="ECO:0000256" key="7">
    <source>
        <dbReference type="ARBA" id="ARBA00022840"/>
    </source>
</evidence>
<name>A0ABR3Y4P1_9PEZI</name>
<comment type="similarity">
    <text evidence="12">Belongs to the DEAD box helicase family. DDX55/SPB4 subfamily.</text>
</comment>
<feature type="domain" description="Helicase ATP-binding" evidence="17">
    <location>
        <begin position="50"/>
        <end position="251"/>
    </location>
</feature>
<dbReference type="InterPro" id="IPR000629">
    <property type="entry name" value="RNA-helicase_DEAD-box_CS"/>
</dbReference>
<evidence type="ECO:0000256" key="5">
    <source>
        <dbReference type="ARBA" id="ARBA00022801"/>
    </source>
</evidence>
<keyword evidence="20" id="KW-1185">Reference proteome</keyword>
<feature type="compositionally biased region" description="Basic and acidic residues" evidence="16">
    <location>
        <begin position="621"/>
        <end position="636"/>
    </location>
</feature>
<evidence type="ECO:0000256" key="11">
    <source>
        <dbReference type="ARBA" id="ARBA00037566"/>
    </source>
</evidence>
<evidence type="ECO:0000256" key="9">
    <source>
        <dbReference type="ARBA" id="ARBA00023054"/>
    </source>
</evidence>
<feature type="region of interest" description="Disordered" evidence="16">
    <location>
        <begin position="621"/>
        <end position="642"/>
    </location>
</feature>
<dbReference type="Gene3D" id="3.40.50.300">
    <property type="entry name" value="P-loop containing nucleotide triphosphate hydrolases"/>
    <property type="match status" value="2"/>
</dbReference>
<dbReference type="Pfam" id="PF00270">
    <property type="entry name" value="DEAD"/>
    <property type="match status" value="1"/>
</dbReference>
<dbReference type="EC" id="3.6.4.13" evidence="15"/>
<dbReference type="Pfam" id="PF23681">
    <property type="entry name" value="CTT_SPB4"/>
    <property type="match status" value="1"/>
</dbReference>
<keyword evidence="9" id="KW-0175">Coiled coil</keyword>
<keyword evidence="5 14" id="KW-0378">Hydrolase</keyword>
<dbReference type="Pfam" id="PF00271">
    <property type="entry name" value="Helicase_C"/>
    <property type="match status" value="1"/>
</dbReference>
<evidence type="ECO:0000256" key="6">
    <source>
        <dbReference type="ARBA" id="ARBA00022806"/>
    </source>
</evidence>
<evidence type="ECO:0000256" key="4">
    <source>
        <dbReference type="ARBA" id="ARBA00022741"/>
    </source>
</evidence>
<evidence type="ECO:0000256" key="2">
    <source>
        <dbReference type="ARBA" id="ARBA00022517"/>
    </source>
</evidence>
<comment type="catalytic activity">
    <reaction evidence="15">
        <text>ATP + H2O = ADP + phosphate + H(+)</text>
        <dbReference type="Rhea" id="RHEA:13065"/>
        <dbReference type="ChEBI" id="CHEBI:15377"/>
        <dbReference type="ChEBI" id="CHEBI:15378"/>
        <dbReference type="ChEBI" id="CHEBI:30616"/>
        <dbReference type="ChEBI" id="CHEBI:43474"/>
        <dbReference type="ChEBI" id="CHEBI:456216"/>
        <dbReference type="EC" id="3.6.4.13"/>
    </reaction>
</comment>
<dbReference type="InterPro" id="IPR011545">
    <property type="entry name" value="DEAD/DEAH_box_helicase_dom"/>
</dbReference>
<gene>
    <name evidence="19" type="primary">SPB4</name>
    <name evidence="19" type="ORF">Daus18300_000326</name>
</gene>
<dbReference type="GO" id="GO:0003724">
    <property type="term" value="F:RNA helicase activity"/>
    <property type="evidence" value="ECO:0007669"/>
    <property type="project" value="UniProtKB-EC"/>
</dbReference>
<dbReference type="InterPro" id="IPR014001">
    <property type="entry name" value="Helicase_ATP-bd"/>
</dbReference>
<comment type="subunit">
    <text evidence="13">Component of pre-60S ribosomal complexes.</text>
</comment>
<keyword evidence="2" id="KW-0690">Ribosome biogenesis</keyword>
<evidence type="ECO:0000256" key="12">
    <source>
        <dbReference type="ARBA" id="ARBA00038002"/>
    </source>
</evidence>
<keyword evidence="3" id="KW-0698">rRNA processing</keyword>
<comment type="function">
    <text evidence="11">ATP-binding RNA helicase involved in the biogenesis of 60S ribosomal subunits. Binds 90S pre-ribosomal particles and dissociates from pre-60S ribosomal particles after processing of 27SB pre-rRNA. Required for the normal formation of 18S rRNA through the processing of pre-rRNAs at sites A0, A1 and A2, and the normal formation of 25S and 5.8S rRNAs through the processing of pre-rRNAs at sites C1 and C2.</text>
</comment>
<dbReference type="EMBL" id="JAWRVE010000002">
    <property type="protein sequence ID" value="KAL1883268.1"/>
    <property type="molecule type" value="Genomic_DNA"/>
</dbReference>
<dbReference type="SMART" id="SM00487">
    <property type="entry name" value="DEXDc"/>
    <property type="match status" value="1"/>
</dbReference>
<accession>A0ABR3Y4P1</accession>
<protein>
    <recommendedName>
        <fullName evidence="15">ATP-dependent RNA helicase</fullName>
        <ecNumber evidence="15">3.6.4.13</ecNumber>
    </recommendedName>
</protein>
<evidence type="ECO:0000313" key="20">
    <source>
        <dbReference type="Proteomes" id="UP001583177"/>
    </source>
</evidence>
<dbReference type="SMART" id="SM00490">
    <property type="entry name" value="HELICc"/>
    <property type="match status" value="1"/>
</dbReference>
<comment type="subcellular location">
    <subcellularLocation>
        <location evidence="1">Nucleus</location>
        <location evidence="1">Nucleolus</location>
    </subcellularLocation>
</comment>
<dbReference type="Pfam" id="PF13959">
    <property type="entry name" value="CTE_SPB4"/>
    <property type="match status" value="1"/>
</dbReference>
<evidence type="ECO:0000256" key="1">
    <source>
        <dbReference type="ARBA" id="ARBA00004604"/>
    </source>
</evidence>
<evidence type="ECO:0000256" key="8">
    <source>
        <dbReference type="ARBA" id="ARBA00022884"/>
    </source>
</evidence>
<dbReference type="PROSITE" id="PS00039">
    <property type="entry name" value="DEAD_ATP_HELICASE"/>
    <property type="match status" value="1"/>
</dbReference>
<dbReference type="PANTHER" id="PTHR24031">
    <property type="entry name" value="RNA HELICASE"/>
    <property type="match status" value="1"/>
</dbReference>
<organism evidence="19 20">
    <name type="scientific">Diaporthe australafricana</name>
    <dbReference type="NCBI Taxonomy" id="127596"/>
    <lineage>
        <taxon>Eukaryota</taxon>
        <taxon>Fungi</taxon>
        <taxon>Dikarya</taxon>
        <taxon>Ascomycota</taxon>
        <taxon>Pezizomycotina</taxon>
        <taxon>Sordariomycetes</taxon>
        <taxon>Sordariomycetidae</taxon>
        <taxon>Diaporthales</taxon>
        <taxon>Diaporthaceae</taxon>
        <taxon>Diaporthe</taxon>
    </lineage>
</organism>
<keyword evidence="7 14" id="KW-0067">ATP-binding</keyword>
<dbReference type="InterPro" id="IPR001650">
    <property type="entry name" value="Helicase_C-like"/>
</dbReference>
<feature type="compositionally biased region" description="Basic and acidic residues" evidence="16">
    <location>
        <begin position="590"/>
        <end position="607"/>
    </location>
</feature>
<evidence type="ECO:0000256" key="3">
    <source>
        <dbReference type="ARBA" id="ARBA00022552"/>
    </source>
</evidence>
<dbReference type="CDD" id="cd18787">
    <property type="entry name" value="SF2_C_DEAD"/>
    <property type="match status" value="1"/>
</dbReference>
<dbReference type="SUPFAM" id="SSF52540">
    <property type="entry name" value="P-loop containing nucleoside triphosphate hydrolases"/>
    <property type="match status" value="1"/>
</dbReference>
<comment type="caution">
    <text evidence="19">The sequence shown here is derived from an EMBL/GenBank/DDBJ whole genome shotgun (WGS) entry which is preliminary data.</text>
</comment>
<feature type="region of interest" description="Disordered" evidence="16">
    <location>
        <begin position="560"/>
        <end position="607"/>
    </location>
</feature>
<evidence type="ECO:0000259" key="18">
    <source>
        <dbReference type="PROSITE" id="PS51194"/>
    </source>
</evidence>
<dbReference type="InterPro" id="IPR027417">
    <property type="entry name" value="P-loop_NTPase"/>
</dbReference>
<keyword evidence="8 15" id="KW-0694">RNA-binding</keyword>
<dbReference type="GO" id="GO:0016787">
    <property type="term" value="F:hydrolase activity"/>
    <property type="evidence" value="ECO:0007669"/>
    <property type="project" value="UniProtKB-KW"/>
</dbReference>
<evidence type="ECO:0000256" key="13">
    <source>
        <dbReference type="ARBA" id="ARBA00038757"/>
    </source>
</evidence>
<reference evidence="19 20" key="1">
    <citation type="journal article" date="2024" name="IMA Fungus">
        <title>IMA Genome - F19 : A genome assembly and annotation guide to empower mycologists, including annotated draft genome sequences of Ceratocystis pirilliformis, Diaporthe australafricana, Fusarium ophioides, Paecilomyces lecythidis, and Sporothrix stenoceras.</title>
        <authorList>
            <person name="Aylward J."/>
            <person name="Wilson A.M."/>
            <person name="Visagie C.M."/>
            <person name="Spraker J."/>
            <person name="Barnes I."/>
            <person name="Buitendag C."/>
            <person name="Ceriani C."/>
            <person name="Del Mar Angel L."/>
            <person name="du Plessis D."/>
            <person name="Fuchs T."/>
            <person name="Gasser K."/>
            <person name="Kramer D."/>
            <person name="Li W."/>
            <person name="Munsamy K."/>
            <person name="Piso A."/>
            <person name="Price J.L."/>
            <person name="Sonnekus B."/>
            <person name="Thomas C."/>
            <person name="van der Nest A."/>
            <person name="van Dijk A."/>
            <person name="van Heerden A."/>
            <person name="van Vuuren N."/>
            <person name="Yilmaz N."/>
            <person name="Duong T.A."/>
            <person name="van der Merwe N.A."/>
            <person name="Wingfield M.J."/>
            <person name="Wingfield B.D."/>
        </authorList>
    </citation>
    <scope>NUCLEOTIDE SEQUENCE [LARGE SCALE GENOMIC DNA]</scope>
    <source>
        <strain evidence="19 20">CMW 18300</strain>
    </source>
</reference>
<dbReference type="SMART" id="SM01178">
    <property type="entry name" value="DUF4217"/>
    <property type="match status" value="1"/>
</dbReference>
<keyword evidence="6 14" id="KW-0347">Helicase</keyword>
<feature type="domain" description="Helicase C-terminal" evidence="18">
    <location>
        <begin position="288"/>
        <end position="440"/>
    </location>
</feature>
<evidence type="ECO:0000313" key="19">
    <source>
        <dbReference type="EMBL" id="KAL1883268.1"/>
    </source>
</evidence>
<evidence type="ECO:0000256" key="16">
    <source>
        <dbReference type="SAM" id="MobiDB-lite"/>
    </source>
</evidence>
<dbReference type="PROSITE" id="PS51192">
    <property type="entry name" value="HELICASE_ATP_BIND_1"/>
    <property type="match status" value="1"/>
</dbReference>
<dbReference type="Proteomes" id="UP001583177">
    <property type="component" value="Unassembled WGS sequence"/>
</dbReference>
<comment type="domain">
    <text evidence="15">The Q motif is unique to and characteristic of the DEAD box family of RNA helicases and controls ATP binding and hydrolysis.</text>
</comment>
<dbReference type="InterPro" id="IPR056330">
    <property type="entry name" value="CTT_SPB4"/>
</dbReference>
<dbReference type="CDD" id="cd17960">
    <property type="entry name" value="DEADc_DDX55"/>
    <property type="match status" value="1"/>
</dbReference>
<evidence type="ECO:0000256" key="10">
    <source>
        <dbReference type="ARBA" id="ARBA00023242"/>
    </source>
</evidence>
<keyword evidence="4 14" id="KW-0547">Nucleotide-binding</keyword>
<evidence type="ECO:0000256" key="15">
    <source>
        <dbReference type="RuleBase" id="RU365068"/>
    </source>
</evidence>
<dbReference type="InterPro" id="IPR025313">
    <property type="entry name" value="SPB4-like_CTE"/>
</dbReference>
<evidence type="ECO:0000259" key="17">
    <source>
        <dbReference type="PROSITE" id="PS51192"/>
    </source>
</evidence>
<evidence type="ECO:0000256" key="14">
    <source>
        <dbReference type="RuleBase" id="RU000492"/>
    </source>
</evidence>
<keyword evidence="10" id="KW-0539">Nucleus</keyword>
<dbReference type="PROSITE" id="PS51194">
    <property type="entry name" value="HELICASE_CTER"/>
    <property type="match status" value="1"/>
</dbReference>
<comment type="function">
    <text evidence="15">RNA helicase.</text>
</comment>
<sequence length="642" mass="71285">MAGKTAPKVKDKKDPRAWEGLTPPLAEWILDAIKSNGWGARMTPVQAATIPLFRRNTDVVVEAVTGSGKTLAFLVPVIDKILRSDESRKLHNVTGVIISPTRELATQIYDVLTSQILPFHQPSADLLPLLKDYDDKRSASTEPVVIPQLLVAGTTKPRADLSYFVRKSPNLLIATPGRLAELLSSSLVKTSNLEALVLDEADRLLDLGFKEQLNTILGYLPKQRRTGLFSASMSEAVSELIRTGLRNPQRIVVTVKNLRDGGIIEERKTPASLQMNYLVVKASHKFLALGQLLEKLNPRPQKTILFLNTCDSVKYFFKVLPAIMPPGFTFLRLHGKLDPSTREKNFNQFLTSSSPTVLLCTDVAARGLDIPQVDLVVQDPPQDPKTYIHRAGRAGRAGRRGLAIVMLQPGREEDFVPFLEIRKTPAQPLAHPKITVTDAEAEAAAARIRDLALADREVLDLSFRAFPSFVRSYGEHRAASIFRVADLDWADLARQYGLVALPRMAELRRVEGLDRGLGLGIDVAAIPYKDALKEKKRQAALVEREAAFTSGKVAAEAEKRAAQRRKNAPWSGKVEKEETRVRRRERKDKKRESARLASLTDKEKEEQRALDEMLAKVRAQVKRDTAGAGGSKKEEAFEGFDD</sequence>
<proteinExistence type="inferred from homology"/>